<evidence type="ECO:0000313" key="2">
    <source>
        <dbReference type="EMBL" id="KAJ3437406.1"/>
    </source>
</evidence>
<gene>
    <name evidence="2" type="ORF">M0812_16567</name>
</gene>
<feature type="region of interest" description="Disordered" evidence="1">
    <location>
        <begin position="1"/>
        <end position="20"/>
    </location>
</feature>
<proteinExistence type="predicted"/>
<evidence type="ECO:0000313" key="3">
    <source>
        <dbReference type="Proteomes" id="UP001146793"/>
    </source>
</evidence>
<comment type="caution">
    <text evidence="2">The sequence shown here is derived from an EMBL/GenBank/DDBJ whole genome shotgun (WGS) entry which is preliminary data.</text>
</comment>
<evidence type="ECO:0000256" key="1">
    <source>
        <dbReference type="SAM" id="MobiDB-lite"/>
    </source>
</evidence>
<reference evidence="2" key="1">
    <citation type="submission" date="2022-08" db="EMBL/GenBank/DDBJ databases">
        <title>Novel sulphate-reducing endosymbionts in the free-living metamonad Anaeramoeba.</title>
        <authorList>
            <person name="Jerlstrom-Hultqvist J."/>
            <person name="Cepicka I."/>
            <person name="Gallot-Lavallee L."/>
            <person name="Salas-Leiva D."/>
            <person name="Curtis B.A."/>
            <person name="Zahonova K."/>
            <person name="Pipaliya S."/>
            <person name="Dacks J."/>
            <person name="Roger A.J."/>
        </authorList>
    </citation>
    <scope>NUCLEOTIDE SEQUENCE</scope>
    <source>
        <strain evidence="2">Busselton2</strain>
    </source>
</reference>
<organism evidence="2 3">
    <name type="scientific">Anaeramoeba flamelloides</name>
    <dbReference type="NCBI Taxonomy" id="1746091"/>
    <lineage>
        <taxon>Eukaryota</taxon>
        <taxon>Metamonada</taxon>
        <taxon>Anaeramoebidae</taxon>
        <taxon>Anaeramoeba</taxon>
    </lineage>
</organism>
<protein>
    <submittedName>
        <fullName evidence="2">Uncharacterized protein</fullName>
    </submittedName>
</protein>
<feature type="compositionally biased region" description="Basic and acidic residues" evidence="1">
    <location>
        <begin position="312"/>
        <end position="322"/>
    </location>
</feature>
<name>A0AAV7Z8A7_9EUKA</name>
<feature type="compositionally biased region" description="Acidic residues" evidence="1">
    <location>
        <begin position="209"/>
        <end position="254"/>
    </location>
</feature>
<sequence length="387" mass="46516">MNKNKNKNKNKKKNNNHTTDKNYLEFFSRKFSIEPQIKLPRRAKRKPITTRRTREMICKHKNLKKPKRLITNRGFRTKKIQKKCQQCSTTRHVKRYQLILLLEILSNNNSIKHTIHQDLHETLLCDYCVDTKQLGFMRKKIKANCKVINAQLFIFQSTRYKNWVKLIEESKKCVQRKEKKWESFVQLEKEKRNFDRFSKEENEKYMTSDNEEDSYESSDEDSDDDDSDEKDEEVEEGEEEDEEVEEVEEGEDEEVKVKVGEEEVKVKVEEDSDDEDSDESDEEVEEVEEGEEEMEEKEREREDDEEEDGEEKEEKKIKQEEGVEIIDIDHIEEKKLKNRVYIDLELEYEKTEQKSDDEIEIISISEKKILDNQDTKNNNRSKLMKNN</sequence>
<dbReference type="AlphaFoldDB" id="A0AAV7Z8A7"/>
<accession>A0AAV7Z8A7</accession>
<feature type="compositionally biased region" description="Basic residues" evidence="1">
    <location>
        <begin position="1"/>
        <end position="15"/>
    </location>
</feature>
<dbReference type="Proteomes" id="UP001146793">
    <property type="component" value="Unassembled WGS sequence"/>
</dbReference>
<feature type="compositionally biased region" description="Basic and acidic residues" evidence="1">
    <location>
        <begin position="255"/>
        <end position="269"/>
    </location>
</feature>
<dbReference type="EMBL" id="JANTQA010000033">
    <property type="protein sequence ID" value="KAJ3437406.1"/>
    <property type="molecule type" value="Genomic_DNA"/>
</dbReference>
<feature type="region of interest" description="Disordered" evidence="1">
    <location>
        <begin position="200"/>
        <end position="322"/>
    </location>
</feature>
<feature type="compositionally biased region" description="Acidic residues" evidence="1">
    <location>
        <begin position="270"/>
        <end position="311"/>
    </location>
</feature>